<gene>
    <name evidence="1" type="ORF">R3P38DRAFT_2542057</name>
</gene>
<protein>
    <submittedName>
        <fullName evidence="1">Uncharacterized protein</fullName>
    </submittedName>
</protein>
<keyword evidence="2" id="KW-1185">Reference proteome</keyword>
<dbReference type="Proteomes" id="UP001362999">
    <property type="component" value="Unassembled WGS sequence"/>
</dbReference>
<accession>A0AAW0ATR2</accession>
<evidence type="ECO:0000313" key="2">
    <source>
        <dbReference type="Proteomes" id="UP001362999"/>
    </source>
</evidence>
<evidence type="ECO:0000313" key="1">
    <source>
        <dbReference type="EMBL" id="KAK7016514.1"/>
    </source>
</evidence>
<comment type="caution">
    <text evidence="1">The sequence shown here is derived from an EMBL/GenBank/DDBJ whole genome shotgun (WGS) entry which is preliminary data.</text>
</comment>
<name>A0AAW0ATR2_9AGAR</name>
<dbReference type="AlphaFoldDB" id="A0AAW0ATR2"/>
<organism evidence="1 2">
    <name type="scientific">Favolaschia claudopus</name>
    <dbReference type="NCBI Taxonomy" id="2862362"/>
    <lineage>
        <taxon>Eukaryota</taxon>
        <taxon>Fungi</taxon>
        <taxon>Dikarya</taxon>
        <taxon>Basidiomycota</taxon>
        <taxon>Agaricomycotina</taxon>
        <taxon>Agaricomycetes</taxon>
        <taxon>Agaricomycetidae</taxon>
        <taxon>Agaricales</taxon>
        <taxon>Marasmiineae</taxon>
        <taxon>Mycenaceae</taxon>
        <taxon>Favolaschia</taxon>
    </lineage>
</organism>
<sequence>MKPNHHWSVHVPEQILDYGPLYGFWAFLPERLNKVLKNLNTNGWGGGQLEVSMMREFHRAVQLEGMVSEHAFIQLLFGESRDREALGTVQDAANHARAPSRVLAGTFAEKSARFDEPKHDAMRLGIVNYYNQHGAKVHLPLGIPGANTEALDSFVDFYDYALLDGRRLTSTNYSRRGAASSLIQVHSNGEPHAGEIRHLFRHRQQGILDSEKTVLAFIEWLVPTLDTPMENNDFPWHDFPELGVETWARGQYAAPNEAGFPPQVLPLADIQCQVARGVVGYCIPPIWITTTMDRVRLK</sequence>
<reference evidence="1 2" key="1">
    <citation type="journal article" date="2024" name="J Genomics">
        <title>Draft genome sequencing and assembly of Favolaschia claudopus CIRM-BRFM 2984 isolated from oak limbs.</title>
        <authorList>
            <person name="Navarro D."/>
            <person name="Drula E."/>
            <person name="Chaduli D."/>
            <person name="Cazenave R."/>
            <person name="Ahrendt S."/>
            <person name="Wang J."/>
            <person name="Lipzen A."/>
            <person name="Daum C."/>
            <person name="Barry K."/>
            <person name="Grigoriev I.V."/>
            <person name="Favel A."/>
            <person name="Rosso M.N."/>
            <person name="Martin F."/>
        </authorList>
    </citation>
    <scope>NUCLEOTIDE SEQUENCE [LARGE SCALE GENOMIC DNA]</scope>
    <source>
        <strain evidence="1 2">CIRM-BRFM 2984</strain>
    </source>
</reference>
<proteinExistence type="predicted"/>
<dbReference type="EMBL" id="JAWWNJ010000050">
    <property type="protein sequence ID" value="KAK7016514.1"/>
    <property type="molecule type" value="Genomic_DNA"/>
</dbReference>